<protein>
    <submittedName>
        <fullName evidence="4">AMP-dependent synthetase</fullName>
    </submittedName>
</protein>
<proteinExistence type="predicted"/>
<keyword evidence="1" id="KW-0547">Nucleotide-binding</keyword>
<dbReference type="Gene3D" id="3.40.50.12780">
    <property type="entry name" value="N-terminal domain of ligase-like"/>
    <property type="match status" value="1"/>
</dbReference>
<evidence type="ECO:0000259" key="3">
    <source>
        <dbReference type="Pfam" id="PF00501"/>
    </source>
</evidence>
<dbReference type="Pfam" id="PF00501">
    <property type="entry name" value="AMP-binding"/>
    <property type="match status" value="1"/>
</dbReference>
<name>A0ABD6QCG6_MYCFO</name>
<evidence type="ECO:0000313" key="5">
    <source>
        <dbReference type="Proteomes" id="UP000187001"/>
    </source>
</evidence>
<dbReference type="PROSITE" id="PS00455">
    <property type="entry name" value="AMP_BINDING"/>
    <property type="match status" value="1"/>
</dbReference>
<dbReference type="GO" id="GO:0005524">
    <property type="term" value="F:ATP binding"/>
    <property type="evidence" value="ECO:0007669"/>
    <property type="project" value="UniProtKB-KW"/>
</dbReference>
<organism evidence="4 5">
    <name type="scientific">Mycolicibacterium fortuitum</name>
    <name type="common">Mycobacterium fortuitum</name>
    <dbReference type="NCBI Taxonomy" id="1766"/>
    <lineage>
        <taxon>Bacteria</taxon>
        <taxon>Bacillati</taxon>
        <taxon>Actinomycetota</taxon>
        <taxon>Actinomycetes</taxon>
        <taxon>Mycobacteriales</taxon>
        <taxon>Mycobacteriaceae</taxon>
        <taxon>Mycolicibacterium</taxon>
    </lineage>
</organism>
<dbReference type="CDD" id="cd05907">
    <property type="entry name" value="VL_LC_FACS_like"/>
    <property type="match status" value="1"/>
</dbReference>
<gene>
    <name evidence="4" type="ORF">A5742_14620</name>
</gene>
<dbReference type="PANTHER" id="PTHR43272:SF33">
    <property type="entry name" value="AMP-BINDING DOMAIN-CONTAINING PROTEIN-RELATED"/>
    <property type="match status" value="1"/>
</dbReference>
<accession>A0ABD6QCG6</accession>
<dbReference type="Pfam" id="PF23562">
    <property type="entry name" value="AMP-binding_C_3"/>
    <property type="match status" value="1"/>
</dbReference>
<dbReference type="PANTHER" id="PTHR43272">
    <property type="entry name" value="LONG-CHAIN-FATTY-ACID--COA LIGASE"/>
    <property type="match status" value="1"/>
</dbReference>
<sequence>MGSVDEITVGDPLDAATIPEAFQRVVARYGDRVGLRTIDESVCLTWAQFGDRVREIAGGLAGLGIDSGCTVAMLLPNTIDCHLIDYAAYHIGAIPFAIFNSSSTEQIEYQLRKSDTTVVFTEQSFLDRVRPALAALDGQIEHLVVTDGPGGLSMADVVARVPPNFDFDARWRAVQADDVSNLIFTSGTTGIPKGAHWAHRTVLAQQRALDEAFPPPRDSVISFLPLAHAGGRITSLYRGLGHGAAITVCPSMAELPVALAAHRPDVLFGVPRVWEKLRVGIEALIAAEPDADARRAMEQAIEIGTRRTLAAEVGSSAMPAEVAELTAAHQRTLGALAAVLRRVGLDRIKVAFIGGAPSAPELSTFFRSVGVPLLEAYGSTEASLDIFNRIDEYKTGTAGRPLPGVEARCADDGELLVRSAMNFIGYRGAAGDTASTIDEDGWLHTGDIAVIDDDGFVAIVDRKKELIINSAGKNMSPAYIESTIKGESSLIGQLVAVGDRRKYVTALITLDAEALRTAARRLGLTDLDYAELAGAEAIRAEVDAAVDRGNRRLNSNEQVKKYHLINEPWLPDSDVLTPTAKLRRKAIYTKYADEIEDLYAE</sequence>
<dbReference type="AlphaFoldDB" id="A0ABD6QCG6"/>
<keyword evidence="2" id="KW-0067">ATP-binding</keyword>
<feature type="domain" description="AMP-dependent synthetase/ligase" evidence="3">
    <location>
        <begin position="22"/>
        <end position="426"/>
    </location>
</feature>
<dbReference type="InterPro" id="IPR020845">
    <property type="entry name" value="AMP-binding_CS"/>
</dbReference>
<evidence type="ECO:0000313" key="4">
    <source>
        <dbReference type="EMBL" id="OMC33127.1"/>
    </source>
</evidence>
<comment type="caution">
    <text evidence="4">The sequence shown here is derived from an EMBL/GenBank/DDBJ whole genome shotgun (WGS) entry which is preliminary data.</text>
</comment>
<evidence type="ECO:0000256" key="1">
    <source>
        <dbReference type="ARBA" id="ARBA00022741"/>
    </source>
</evidence>
<dbReference type="InterPro" id="IPR042099">
    <property type="entry name" value="ANL_N_sf"/>
</dbReference>
<dbReference type="EMBL" id="MBER01000181">
    <property type="protein sequence ID" value="OMC33127.1"/>
    <property type="molecule type" value="Genomic_DNA"/>
</dbReference>
<evidence type="ECO:0000256" key="2">
    <source>
        <dbReference type="ARBA" id="ARBA00022840"/>
    </source>
</evidence>
<dbReference type="Proteomes" id="UP000187001">
    <property type="component" value="Unassembled WGS sequence"/>
</dbReference>
<dbReference type="SUPFAM" id="SSF56801">
    <property type="entry name" value="Acetyl-CoA synthetase-like"/>
    <property type="match status" value="1"/>
</dbReference>
<reference evidence="4 5" key="1">
    <citation type="submission" date="2016-07" db="EMBL/GenBank/DDBJ databases">
        <authorList>
            <person name="Sutton G."/>
            <person name="Brinkac L."/>
            <person name="Sanka R."/>
            <person name="Adams M."/>
            <person name="Lau E."/>
            <person name="Kumar A."/>
            <person name="Macaden R."/>
        </authorList>
    </citation>
    <scope>NUCLEOTIDE SEQUENCE [LARGE SCALE GENOMIC DNA]</scope>
    <source>
        <strain evidence="4 5">GA-0871</strain>
    </source>
</reference>
<dbReference type="InterPro" id="IPR000873">
    <property type="entry name" value="AMP-dep_synth/lig_dom"/>
</dbReference>